<accession>A0A507F1K6</accession>
<feature type="region of interest" description="Disordered" evidence="3">
    <location>
        <begin position="424"/>
        <end position="540"/>
    </location>
</feature>
<keyword evidence="5" id="KW-1185">Reference proteome</keyword>
<feature type="compositionally biased region" description="Low complexity" evidence="3">
    <location>
        <begin position="464"/>
        <end position="483"/>
    </location>
</feature>
<evidence type="ECO:0000313" key="5">
    <source>
        <dbReference type="Proteomes" id="UP000320333"/>
    </source>
</evidence>
<dbReference type="PANTHER" id="PTHR12832:SF11">
    <property type="entry name" value="LD23868P"/>
    <property type="match status" value="1"/>
</dbReference>
<comment type="caution">
    <text evidence="4">The sequence shown here is derived from an EMBL/GenBank/DDBJ whole genome shotgun (WGS) entry which is preliminary data.</text>
</comment>
<dbReference type="AlphaFoldDB" id="A0A507F1K6"/>
<dbReference type="Proteomes" id="UP000320333">
    <property type="component" value="Unassembled WGS sequence"/>
</dbReference>
<organism evidence="4 5">
    <name type="scientific">Chytriomyces confervae</name>
    <dbReference type="NCBI Taxonomy" id="246404"/>
    <lineage>
        <taxon>Eukaryota</taxon>
        <taxon>Fungi</taxon>
        <taxon>Fungi incertae sedis</taxon>
        <taxon>Chytridiomycota</taxon>
        <taxon>Chytridiomycota incertae sedis</taxon>
        <taxon>Chytridiomycetes</taxon>
        <taxon>Chytridiales</taxon>
        <taxon>Chytriomycetaceae</taxon>
        <taxon>Chytriomyces</taxon>
    </lineage>
</organism>
<feature type="compositionally biased region" description="Low complexity" evidence="3">
    <location>
        <begin position="513"/>
        <end position="527"/>
    </location>
</feature>
<evidence type="ECO:0000313" key="4">
    <source>
        <dbReference type="EMBL" id="TPX70111.1"/>
    </source>
</evidence>
<dbReference type="GO" id="GO:0010737">
    <property type="term" value="P:protein kinase A signaling"/>
    <property type="evidence" value="ECO:0007669"/>
    <property type="project" value="TreeGrafter"/>
</dbReference>
<reference evidence="4 5" key="1">
    <citation type="journal article" date="2019" name="Sci. Rep.">
        <title>Comparative genomics of chytrid fungi reveal insights into the obligate biotrophic and pathogenic lifestyle of Synchytrium endobioticum.</title>
        <authorList>
            <person name="van de Vossenberg B.T.L.H."/>
            <person name="Warris S."/>
            <person name="Nguyen H.D.T."/>
            <person name="van Gent-Pelzer M.P.E."/>
            <person name="Joly D.L."/>
            <person name="van de Geest H.C."/>
            <person name="Bonants P.J.M."/>
            <person name="Smith D.S."/>
            <person name="Levesque C.A."/>
            <person name="van der Lee T.A.J."/>
        </authorList>
    </citation>
    <scope>NUCLEOTIDE SEQUENCE [LARGE SCALE GENOMIC DNA]</scope>
    <source>
        <strain evidence="4 5">CBS 675.73</strain>
    </source>
</reference>
<protein>
    <recommendedName>
        <fullName evidence="6">T-complex 11</fullName>
    </recommendedName>
</protein>
<gene>
    <name evidence="4" type="ORF">CcCBS67573_g06635</name>
</gene>
<dbReference type="InterPro" id="IPR008862">
    <property type="entry name" value="Tcp11"/>
</dbReference>
<feature type="coiled-coil region" evidence="2">
    <location>
        <begin position="123"/>
        <end position="161"/>
    </location>
</feature>
<evidence type="ECO:0000256" key="2">
    <source>
        <dbReference type="SAM" id="Coils"/>
    </source>
</evidence>
<comment type="similarity">
    <text evidence="1">Belongs to the TCP11 family.</text>
</comment>
<keyword evidence="2" id="KW-0175">Coiled coil</keyword>
<evidence type="ECO:0000256" key="3">
    <source>
        <dbReference type="SAM" id="MobiDB-lite"/>
    </source>
</evidence>
<sequence>MEQERKSGFYVIEVLPLKKRSGKPFHVEERIRSRSRHRDGQLAGGASGVSGVPTNWAFLEARRNRLARRHSHVAEVMESNLNKKGDTHARNRIIETQERAERNRNSIIDMQVKTNASKVARAKQVAAQQQKKSNEKNEALRRNLEERLRASEARRRALQSIPRSRLLDASDLVALHKNVDEKESERIQDASATAIQTWWRLKCAEKVVETWNKCNVSLKRVKAIPFEKLIRLVQLKSVIKGAATVTAFLKKFTDRLQKKAQVDWKNPARVFLSVYMIVAHTSEIMPIMGEEEEALKKVATEFLYKFESWLLEYSPPIKHKSFSIESTTTLLSAWISYYTKFETWKERDTMKIVDGLISHYLELENLWLSVKDQIDADVQWKPRVEEQQKQIFGRLSKFGDRAMQRFMDARRELHQQYGLLEDEEDSDAAHLSQMSVDESSGDETSRAQSNGIAIPGTGRRNHSEVASRSVSPSPSLSIMSTSPQRFPGRLQQRKSFTDSVSRANAITPQPMGRRPSSALSSANNSRPNSPPNVEVVIPQKPAVVTPRAKDLPLSSPSEKKPFATPGFGDFLTNEKLAHELTLDPEFTLKKPELSELEKRVTESARRAFFDQVKAAFAKGDFESHIPEFIEDIKKQLMTMISEKGKIAAEIEEKLDLPFITHQIKNKSLDLHALLSYISSKMAQLCAPLRDISIRTINNTIANSHTATDLVPVFDSILQVLDDMKLDLANYRLQTLRPHLKTQAVEYEKSKFRQTLAALEASTTPAKPTTFYLARTKAWLAVTVEAKSATAAQRNPENIDLPENRLRYTDILHDALLGIVFGNHAVNPATIPETLVMDGHRLFAFQNEGQMVVIVAALLMLVQNIVTEGRGDKSFLALLKDRLMSLLKSSDQEGLSLDNLSLEMISMCNTQVMEKKRARLVSFGKAGGSEAVVEGLDETRQGLIRTMVEKTLSTKDAVFGLLRRRVQAAVKAHVVTGTFKREGLEKAGLDVIRAELEAFSYRVAVWARYNGEVYGEWYDEVLKELLDE</sequence>
<name>A0A507F1K6_9FUNG</name>
<dbReference type="OrthoDB" id="276323at2759"/>
<dbReference type="Pfam" id="PF05794">
    <property type="entry name" value="Tcp11"/>
    <property type="match status" value="1"/>
</dbReference>
<feature type="compositionally biased region" description="Polar residues" evidence="3">
    <location>
        <begin position="493"/>
        <end position="507"/>
    </location>
</feature>
<evidence type="ECO:0008006" key="6">
    <source>
        <dbReference type="Google" id="ProtNLM"/>
    </source>
</evidence>
<evidence type="ECO:0000256" key="1">
    <source>
        <dbReference type="ARBA" id="ARBA00010954"/>
    </source>
</evidence>
<proteinExistence type="inferred from homology"/>
<dbReference type="EMBL" id="QEAP01000294">
    <property type="protein sequence ID" value="TPX70111.1"/>
    <property type="molecule type" value="Genomic_DNA"/>
</dbReference>
<dbReference type="STRING" id="246404.A0A507F1K6"/>
<dbReference type="PANTHER" id="PTHR12832">
    <property type="entry name" value="TESTIS-SPECIFIC PROTEIN PBS13 T-COMPLEX 11"/>
    <property type="match status" value="1"/>
</dbReference>